<dbReference type="Pfam" id="PF22564">
    <property type="entry name" value="HAAS"/>
    <property type="match status" value="1"/>
</dbReference>
<organism evidence="2 3">
    <name type="scientific">Myceligenerans crystallogenes</name>
    <dbReference type="NCBI Taxonomy" id="316335"/>
    <lineage>
        <taxon>Bacteria</taxon>
        <taxon>Bacillati</taxon>
        <taxon>Actinomycetota</taxon>
        <taxon>Actinomycetes</taxon>
        <taxon>Micrococcales</taxon>
        <taxon>Promicromonosporaceae</taxon>
        <taxon>Myceligenerans</taxon>
    </lineage>
</organism>
<proteinExistence type="predicted"/>
<accession>A0ABP4ZZT4</accession>
<dbReference type="RefSeq" id="WP_344106344.1">
    <property type="nucleotide sequence ID" value="NZ_BAAANL010000011.1"/>
</dbReference>
<keyword evidence="1" id="KW-1133">Transmembrane helix</keyword>
<feature type="transmembrane region" description="Helical" evidence="1">
    <location>
        <begin position="407"/>
        <end position="430"/>
    </location>
</feature>
<gene>
    <name evidence="2" type="ORF">GCM10009751_39170</name>
</gene>
<dbReference type="Proteomes" id="UP001501094">
    <property type="component" value="Unassembled WGS sequence"/>
</dbReference>
<name>A0ABP4ZZT4_9MICO</name>
<evidence type="ECO:0008006" key="4">
    <source>
        <dbReference type="Google" id="ProtNLM"/>
    </source>
</evidence>
<evidence type="ECO:0000256" key="1">
    <source>
        <dbReference type="SAM" id="Phobius"/>
    </source>
</evidence>
<feature type="transmembrane region" description="Helical" evidence="1">
    <location>
        <begin position="84"/>
        <end position="105"/>
    </location>
</feature>
<protein>
    <recommendedName>
        <fullName evidence="4">DUF1707 domain-containing protein</fullName>
    </recommendedName>
</protein>
<sequence length="437" mass="45282">MISTTPDIERSYLRDVGKRLRGLAPGQRDAVLDDLRAHFAEATEAGRTPEQAAKSLGSPEHFTGRILAELDDDRAEARRPRPSVVLVALLVAALAIGAVSGYLAVGAVAGSTKATQLADAVGVLEVQDDLMTALAQERALVVTASGPCTTAPCAAELARTALLRGVPGTDDGKPLRQGGATVRRAPSAQARTTALLAERDELVTDLDMSALPKEVTSAFDQVVYDGVDIQAVQKHVAKGGMAPQTVTKAYDLFLADSADVSHQLSRATDDRGLADHLAAHQAANEVLLAGAVDRSLIPVVIATGAAGSGHVEAVEQISTGNDLFGAADRALDQLPGELQMPAPDGAFGTVRDLTLQGDLAGATPELQEQFVAESRQWTEEARAVRDSLRAGAVDRAESNATAAQAKLLTAAASTGVALLAALVLGVAVVVQAARRRS</sequence>
<keyword evidence="3" id="KW-1185">Reference proteome</keyword>
<reference evidence="3" key="1">
    <citation type="journal article" date="2019" name="Int. J. Syst. Evol. Microbiol.">
        <title>The Global Catalogue of Microorganisms (GCM) 10K type strain sequencing project: providing services to taxonomists for standard genome sequencing and annotation.</title>
        <authorList>
            <consortium name="The Broad Institute Genomics Platform"/>
            <consortium name="The Broad Institute Genome Sequencing Center for Infectious Disease"/>
            <person name="Wu L."/>
            <person name="Ma J."/>
        </authorList>
    </citation>
    <scope>NUCLEOTIDE SEQUENCE [LARGE SCALE GENOMIC DNA]</scope>
    <source>
        <strain evidence="3">JCM 14326</strain>
    </source>
</reference>
<dbReference type="EMBL" id="BAAANL010000011">
    <property type="protein sequence ID" value="GAA1875598.1"/>
    <property type="molecule type" value="Genomic_DNA"/>
</dbReference>
<comment type="caution">
    <text evidence="2">The sequence shown here is derived from an EMBL/GenBank/DDBJ whole genome shotgun (WGS) entry which is preliminary data.</text>
</comment>
<evidence type="ECO:0000313" key="2">
    <source>
        <dbReference type="EMBL" id="GAA1875598.1"/>
    </source>
</evidence>
<keyword evidence="1" id="KW-0812">Transmembrane</keyword>
<evidence type="ECO:0000313" key="3">
    <source>
        <dbReference type="Proteomes" id="UP001501094"/>
    </source>
</evidence>
<keyword evidence="1" id="KW-0472">Membrane</keyword>